<dbReference type="EMBL" id="JAATLJ010000002">
    <property type="protein sequence ID" value="NIZ41344.1"/>
    <property type="molecule type" value="Genomic_DNA"/>
</dbReference>
<dbReference type="RefSeq" id="WP_167700961.1">
    <property type="nucleotide sequence ID" value="NZ_CP118175.1"/>
</dbReference>
<dbReference type="InterPro" id="IPR010982">
    <property type="entry name" value="Lambda_DNA-bd_dom_sf"/>
</dbReference>
<name>A0A968GF75_9SPIO</name>
<organism evidence="2 3">
    <name type="scientific">Entomospira entomophila</name>
    <dbReference type="NCBI Taxonomy" id="2719988"/>
    <lineage>
        <taxon>Bacteria</taxon>
        <taxon>Pseudomonadati</taxon>
        <taxon>Spirochaetota</taxon>
        <taxon>Spirochaetia</taxon>
        <taxon>Spirochaetales</taxon>
        <taxon>Spirochaetaceae</taxon>
        <taxon>Entomospira</taxon>
    </lineage>
</organism>
<dbReference type="PROSITE" id="PS50943">
    <property type="entry name" value="HTH_CROC1"/>
    <property type="match status" value="1"/>
</dbReference>
<dbReference type="InterPro" id="IPR001387">
    <property type="entry name" value="Cro/C1-type_HTH"/>
</dbReference>
<gene>
    <name evidence="2" type="ORF">HCT14_07480</name>
</gene>
<evidence type="ECO:0000259" key="1">
    <source>
        <dbReference type="PROSITE" id="PS50943"/>
    </source>
</evidence>
<comment type="caution">
    <text evidence="2">The sequence shown here is derived from an EMBL/GenBank/DDBJ whole genome shotgun (WGS) entry which is preliminary data.</text>
</comment>
<feature type="domain" description="HTH cro/C1-type" evidence="1">
    <location>
        <begin position="9"/>
        <end position="62"/>
    </location>
</feature>
<dbReference type="AlphaFoldDB" id="A0A968GF75"/>
<dbReference type="GO" id="GO:0003677">
    <property type="term" value="F:DNA binding"/>
    <property type="evidence" value="ECO:0007669"/>
    <property type="project" value="InterPro"/>
</dbReference>
<evidence type="ECO:0000313" key="3">
    <source>
        <dbReference type="Proteomes" id="UP000711995"/>
    </source>
</evidence>
<accession>A0A968GF75</accession>
<dbReference type="Proteomes" id="UP000711995">
    <property type="component" value="Unassembled WGS sequence"/>
</dbReference>
<reference evidence="2 3" key="1">
    <citation type="submission" date="2020-03" db="EMBL/GenBank/DDBJ databases">
        <title>Spirochaetal bacteria isolated from arthropods constitute a novel genus Entomospira genus novum within the order Spirochaetales.</title>
        <authorList>
            <person name="Grana-Miraglia L."/>
            <person name="Sikutova S."/>
            <person name="Fingerle V."/>
            <person name="Sing A."/>
            <person name="Castillo-Ramirez S."/>
            <person name="Margos G."/>
            <person name="Rudolf I."/>
        </authorList>
    </citation>
    <scope>NUCLEOTIDE SEQUENCE [LARGE SCALE GENOMIC DNA]</scope>
    <source>
        <strain evidence="2 3">BR193</strain>
    </source>
</reference>
<evidence type="ECO:0000313" key="2">
    <source>
        <dbReference type="EMBL" id="NIZ41344.1"/>
    </source>
</evidence>
<dbReference type="SUPFAM" id="SSF47413">
    <property type="entry name" value="lambda repressor-like DNA-binding domains"/>
    <property type="match status" value="1"/>
</dbReference>
<sequence>MSNFYTRTKHLLKERNITITAMCETLHIKRETYNTNRTHGLLPRLDVATRIANFLEVPLDYLATGKDYQSGPQRPVVLEENMKKKFMIDMIQQLPDDNARISVIYDLLYLEHLEQQENNTRSQRS</sequence>
<keyword evidence="3" id="KW-1185">Reference proteome</keyword>
<proteinExistence type="predicted"/>
<protein>
    <submittedName>
        <fullName evidence="2">Helix-turn-helix transcriptional regulator</fullName>
    </submittedName>
</protein>
<dbReference type="CDD" id="cd00093">
    <property type="entry name" value="HTH_XRE"/>
    <property type="match status" value="1"/>
</dbReference>
<dbReference type="Gene3D" id="1.10.260.40">
    <property type="entry name" value="lambda repressor-like DNA-binding domains"/>
    <property type="match status" value="1"/>
</dbReference>